<protein>
    <submittedName>
        <fullName evidence="2">DUF1479-domain-containing protein</fullName>
    </submittedName>
</protein>
<reference evidence="3" key="1">
    <citation type="journal article" date="2012" name="Science">
        <title>The Paleozoic origin of enzymatic lignin decomposition reconstructed from 31 fungal genomes.</title>
        <authorList>
            <person name="Floudas D."/>
            <person name="Binder M."/>
            <person name="Riley R."/>
            <person name="Barry K."/>
            <person name="Blanchette R.A."/>
            <person name="Henrissat B."/>
            <person name="Martinez A.T."/>
            <person name="Otillar R."/>
            <person name="Spatafora J.W."/>
            <person name="Yadav J.S."/>
            <person name="Aerts A."/>
            <person name="Benoit I."/>
            <person name="Boyd A."/>
            <person name="Carlson A."/>
            <person name="Copeland A."/>
            <person name="Coutinho P.M."/>
            <person name="de Vries R.P."/>
            <person name="Ferreira P."/>
            <person name="Findley K."/>
            <person name="Foster B."/>
            <person name="Gaskell J."/>
            <person name="Glotzer D."/>
            <person name="Gorecki P."/>
            <person name="Heitman J."/>
            <person name="Hesse C."/>
            <person name="Hori C."/>
            <person name="Igarashi K."/>
            <person name="Jurgens J.A."/>
            <person name="Kallen N."/>
            <person name="Kersten P."/>
            <person name="Kohler A."/>
            <person name="Kuees U."/>
            <person name="Kumar T.K.A."/>
            <person name="Kuo A."/>
            <person name="LaButti K."/>
            <person name="Larrondo L.F."/>
            <person name="Lindquist E."/>
            <person name="Ling A."/>
            <person name="Lombard V."/>
            <person name="Lucas S."/>
            <person name="Lundell T."/>
            <person name="Martin R."/>
            <person name="McLaughlin D.J."/>
            <person name="Morgenstern I."/>
            <person name="Morin E."/>
            <person name="Murat C."/>
            <person name="Nagy L.G."/>
            <person name="Nolan M."/>
            <person name="Ohm R.A."/>
            <person name="Patyshakuliyeva A."/>
            <person name="Rokas A."/>
            <person name="Ruiz-Duenas F.J."/>
            <person name="Sabat G."/>
            <person name="Salamov A."/>
            <person name="Samejima M."/>
            <person name="Schmutz J."/>
            <person name="Slot J.C."/>
            <person name="St John F."/>
            <person name="Stenlid J."/>
            <person name="Sun H."/>
            <person name="Sun S."/>
            <person name="Syed K."/>
            <person name="Tsang A."/>
            <person name="Wiebenga A."/>
            <person name="Young D."/>
            <person name="Pisabarro A."/>
            <person name="Eastwood D.C."/>
            <person name="Martin F."/>
            <person name="Cullen D."/>
            <person name="Grigoriev I.V."/>
            <person name="Hibbett D.S."/>
        </authorList>
    </citation>
    <scope>NUCLEOTIDE SEQUENCE [LARGE SCALE GENOMIC DNA]</scope>
    <source>
        <strain evidence="3">HHB-11173 SS5</strain>
    </source>
</reference>
<sequence>MSDLHIKSEGDISTVFSSLSSEEPYQWPTRFVALKKEIWKDELIESWRQVLAELEVATEEIEARGNELIPQVTRDEVVAGLKREQVDAIKRVGTVVVQSVVPEEEAVAWKKELLAYISENESLVKGFPPDNIVFYEIYNSVTQTLARTHPSVIDVHKVLLNLWRVSDPLSRISLSTPVSYFDRLRIRKTGYMKLLGPHIDGGSIERWEDPTFRSCFGNILKGGSAWRDHDPWDASPRINARQDLYEAPNQCSIFRPFQGWTSLSNTGPREGTLRVFPNVKLSTAYLILRPFFRPKVVHRSSSNTYGNTLPLGFDDWVVDLDNPDFPGAIPAKTFDVSQEMHPHLRLDKTMIPVPPVKPGDHVYWHCDVTHAVEEEQLGANDSSVLYIPAVPLTRQNALHLRSQRAHFAAGLPAPDFPGGKGESSFVHRSKPEDVEDVEARRMLGLEPFALNTGSIVREGERRVVVEANNILGFA</sequence>
<dbReference type="Proteomes" id="UP000054196">
    <property type="component" value="Unassembled WGS sequence"/>
</dbReference>
<name>R7S409_PUNST</name>
<keyword evidence="3" id="KW-1185">Reference proteome</keyword>
<dbReference type="InterPro" id="IPR010856">
    <property type="entry name" value="Gig2-like"/>
</dbReference>
<gene>
    <name evidence="2" type="ORF">PUNSTDRAFT_77231</name>
</gene>
<dbReference type="Pfam" id="PF07350">
    <property type="entry name" value="Gig2-like"/>
    <property type="match status" value="1"/>
</dbReference>
<dbReference type="PANTHER" id="PTHR30613:SF1">
    <property type="entry name" value="DUF1479 DOMAIN PROTEIN (AFU_ORTHOLOGUE AFUA_5G09280)"/>
    <property type="match status" value="1"/>
</dbReference>
<dbReference type="KEGG" id="psq:PUNSTDRAFT_77231"/>
<evidence type="ECO:0000313" key="2">
    <source>
        <dbReference type="EMBL" id="EIN03971.1"/>
    </source>
</evidence>
<dbReference type="PANTHER" id="PTHR30613">
    <property type="entry name" value="UNCHARACTERIZED PROTEIN YBIU-RELATED"/>
    <property type="match status" value="1"/>
</dbReference>
<proteinExistence type="predicted"/>
<dbReference type="EMBL" id="JH687557">
    <property type="protein sequence ID" value="EIN03971.1"/>
    <property type="molecule type" value="Genomic_DNA"/>
</dbReference>
<dbReference type="HOGENOM" id="CLU_011148_0_0_1"/>
<dbReference type="OrthoDB" id="8249012at2759"/>
<dbReference type="RefSeq" id="XP_007388760.1">
    <property type="nucleotide sequence ID" value="XM_007388698.1"/>
</dbReference>
<accession>R7S409</accession>
<dbReference type="eggNOG" id="ENOG502QUAF">
    <property type="taxonomic scope" value="Eukaryota"/>
</dbReference>
<dbReference type="AlphaFoldDB" id="R7S409"/>
<evidence type="ECO:0000256" key="1">
    <source>
        <dbReference type="SAM" id="MobiDB-lite"/>
    </source>
</evidence>
<dbReference type="InterPro" id="IPR027443">
    <property type="entry name" value="IPNS-like_sf"/>
</dbReference>
<dbReference type="SUPFAM" id="SSF51197">
    <property type="entry name" value="Clavaminate synthase-like"/>
    <property type="match status" value="1"/>
</dbReference>
<evidence type="ECO:0000313" key="3">
    <source>
        <dbReference type="Proteomes" id="UP000054196"/>
    </source>
</evidence>
<dbReference type="OMA" id="ISEKWHP"/>
<organism evidence="2 3">
    <name type="scientific">Punctularia strigosozonata (strain HHB-11173)</name>
    <name type="common">White-rot fungus</name>
    <dbReference type="NCBI Taxonomy" id="741275"/>
    <lineage>
        <taxon>Eukaryota</taxon>
        <taxon>Fungi</taxon>
        <taxon>Dikarya</taxon>
        <taxon>Basidiomycota</taxon>
        <taxon>Agaricomycotina</taxon>
        <taxon>Agaricomycetes</taxon>
        <taxon>Corticiales</taxon>
        <taxon>Punctulariaceae</taxon>
        <taxon>Punctularia</taxon>
    </lineage>
</organism>
<dbReference type="Gene3D" id="2.60.120.330">
    <property type="entry name" value="B-lactam Antibiotic, Isopenicillin N Synthase, Chain"/>
    <property type="match status" value="1"/>
</dbReference>
<feature type="region of interest" description="Disordered" evidence="1">
    <location>
        <begin position="412"/>
        <end position="432"/>
    </location>
</feature>
<dbReference type="GeneID" id="18885710"/>